<gene>
    <name evidence="2" type="ORF">S12H4_34373</name>
</gene>
<dbReference type="AlphaFoldDB" id="X1TGC7"/>
<comment type="caution">
    <text evidence="2">The sequence shown here is derived from an EMBL/GenBank/DDBJ whole genome shotgun (WGS) entry which is preliminary data.</text>
</comment>
<organism evidence="2">
    <name type="scientific">marine sediment metagenome</name>
    <dbReference type="NCBI Taxonomy" id="412755"/>
    <lineage>
        <taxon>unclassified sequences</taxon>
        <taxon>metagenomes</taxon>
        <taxon>ecological metagenomes</taxon>
    </lineage>
</organism>
<evidence type="ECO:0000256" key="1">
    <source>
        <dbReference type="SAM" id="MobiDB-lite"/>
    </source>
</evidence>
<feature type="region of interest" description="Disordered" evidence="1">
    <location>
        <begin position="18"/>
        <end position="55"/>
    </location>
</feature>
<sequence length="55" mass="6534">MTFDEWYKQFQEELAKQSGTGVIPNGMNQESYRDSYEEGMLPEERARQELDDLSR</sequence>
<evidence type="ECO:0000313" key="2">
    <source>
        <dbReference type="EMBL" id="GAI90416.1"/>
    </source>
</evidence>
<accession>X1TGC7</accession>
<protein>
    <submittedName>
        <fullName evidence="2">Uncharacterized protein</fullName>
    </submittedName>
</protein>
<proteinExistence type="predicted"/>
<reference evidence="2" key="1">
    <citation type="journal article" date="2014" name="Front. Microbiol.">
        <title>High frequency of phylogenetically diverse reductive dehalogenase-homologous genes in deep subseafloor sedimentary metagenomes.</title>
        <authorList>
            <person name="Kawai M."/>
            <person name="Futagami T."/>
            <person name="Toyoda A."/>
            <person name="Takaki Y."/>
            <person name="Nishi S."/>
            <person name="Hori S."/>
            <person name="Arai W."/>
            <person name="Tsubouchi T."/>
            <person name="Morono Y."/>
            <person name="Uchiyama I."/>
            <person name="Ito T."/>
            <person name="Fujiyama A."/>
            <person name="Inagaki F."/>
            <person name="Takami H."/>
        </authorList>
    </citation>
    <scope>NUCLEOTIDE SEQUENCE</scope>
    <source>
        <strain evidence="2">Expedition CK06-06</strain>
    </source>
</reference>
<dbReference type="EMBL" id="BARW01020333">
    <property type="protein sequence ID" value="GAI90416.1"/>
    <property type="molecule type" value="Genomic_DNA"/>
</dbReference>
<feature type="compositionally biased region" description="Basic and acidic residues" evidence="1">
    <location>
        <begin position="31"/>
        <end position="55"/>
    </location>
</feature>
<name>X1TGC7_9ZZZZ</name>